<feature type="non-terminal residue" evidence="13">
    <location>
        <position position="846"/>
    </location>
</feature>
<name>A0AAV5W397_9BILA</name>
<feature type="region of interest" description="Disordered" evidence="9">
    <location>
        <begin position="689"/>
        <end position="725"/>
    </location>
</feature>
<evidence type="ECO:0000256" key="10">
    <source>
        <dbReference type="SAM" id="Phobius"/>
    </source>
</evidence>
<keyword evidence="3 11" id="KW-0732">Signal</keyword>
<dbReference type="Proteomes" id="UP001432322">
    <property type="component" value="Unassembled WGS sequence"/>
</dbReference>
<dbReference type="GO" id="GO:0005524">
    <property type="term" value="F:ATP binding"/>
    <property type="evidence" value="ECO:0007669"/>
    <property type="project" value="InterPro"/>
</dbReference>
<feature type="compositionally biased region" description="Polar residues" evidence="9">
    <location>
        <begin position="604"/>
        <end position="620"/>
    </location>
</feature>
<dbReference type="Gene3D" id="3.30.200.20">
    <property type="entry name" value="Phosphorylase Kinase, domain 1"/>
    <property type="match status" value="1"/>
</dbReference>
<dbReference type="InterPro" id="IPR001170">
    <property type="entry name" value="ANPR/GUC"/>
</dbReference>
<evidence type="ECO:0000313" key="13">
    <source>
        <dbReference type="EMBL" id="GMT26317.1"/>
    </source>
</evidence>
<evidence type="ECO:0000256" key="6">
    <source>
        <dbReference type="ARBA" id="ARBA00023136"/>
    </source>
</evidence>
<evidence type="ECO:0000256" key="9">
    <source>
        <dbReference type="SAM" id="MobiDB-lite"/>
    </source>
</evidence>
<evidence type="ECO:0000256" key="1">
    <source>
        <dbReference type="ARBA" id="ARBA00004479"/>
    </source>
</evidence>
<keyword evidence="6 10" id="KW-0472">Membrane</keyword>
<proteinExistence type="predicted"/>
<feature type="chain" id="PRO_5043529042" description="Protein kinase domain-containing protein" evidence="11">
    <location>
        <begin position="29"/>
        <end position="846"/>
    </location>
</feature>
<keyword evidence="5" id="KW-0342">GTP-binding</keyword>
<comment type="caution">
    <text evidence="13">The sequence shown here is derived from an EMBL/GenBank/DDBJ whole genome shotgun (WGS) entry which is preliminary data.</text>
</comment>
<sequence>MPRPPPPPTICAAAAAVWLLAAASLLQAQQTTVNPMWTKKFTPADLPFNGLLVLPREESSHDKFGLTLLKVQPVIDEAMEEAAKRKLLPEDFWLNLTIHDSQYWKDTTLAERWSTVGVVDAYCEKRLDMILGFADSYGLATVTKVSAGFNDGIPVITTAGLPSMLHSRKSYPYLIRMQGSYRQMAAALYQLIAYKGEKTTGNDTATSSSSLNYKYMTFMYHDKKRAVNRASAEDSPDVEVASSHCYFSLYAIKNYFTEVSGTFKDIWAISTPSMPFDEEVPISRAEMKGWLKDVSEKSNVIILCASPDTVREIMLSAHELGMTKGHYVFINIDVSTGSHAERPWVRANSTSSPENDQAKEAYRALKTISLRRSDQKEYRDFEAKVRKRAEEKYAYKAMTGKDYEMNNFISAFYDAVLLYAIALNATIRDGLDPRNGHVITQKMWNKTFQGITGTVSIDANGDRYSDYSLLDLDPEKDKFVEVAFYSGKGNSLTEMGPFHWIGGKPPVDDPVCGWDFHKCPKGYPLHVYMLIGAAIIILIMGLLFIFFWRRYKLEQELAAKSWMIRWEELDGEERGKSNGKKKSKSKKSKNGDGITEGDPLLRSGSRTTLTSDKRSSSSGATRKISAMIDRKLSIFTRKKSSPNAASNMEKGNGGPSFGTNHIGELKETSDGEISPVNEVSFQLPFADGERRRKVSISSPQLSSSPDYTNKKSSNEEEEGYPSKRSIIGAMMMRRKSARKLSFGEVTSLKSHGGGSIETIAMQQGGQVYTKTACYKGTIVAIKMLSLDPKKYPKLDLTRQHLMDFKRMKDLQHDHVTRFTGACVDPPNYCIVTEYCSKGSLEDILEN</sequence>
<feature type="transmembrane region" description="Helical" evidence="10">
    <location>
        <begin position="525"/>
        <end position="548"/>
    </location>
</feature>
<reference evidence="13" key="1">
    <citation type="submission" date="2023-10" db="EMBL/GenBank/DDBJ databases">
        <title>Genome assembly of Pristionchus species.</title>
        <authorList>
            <person name="Yoshida K."/>
            <person name="Sommer R.J."/>
        </authorList>
    </citation>
    <scope>NUCLEOTIDE SEQUENCE</scope>
    <source>
        <strain evidence="13">RS5133</strain>
    </source>
</reference>
<dbReference type="Gene3D" id="3.40.50.2300">
    <property type="match status" value="2"/>
</dbReference>
<dbReference type="GO" id="GO:0016020">
    <property type="term" value="C:membrane"/>
    <property type="evidence" value="ECO:0007669"/>
    <property type="project" value="UniProtKB-SubCell"/>
</dbReference>
<evidence type="ECO:0000256" key="2">
    <source>
        <dbReference type="ARBA" id="ARBA00022692"/>
    </source>
</evidence>
<evidence type="ECO:0000256" key="8">
    <source>
        <dbReference type="ARBA" id="ARBA00023180"/>
    </source>
</evidence>
<feature type="region of interest" description="Disordered" evidence="9">
    <location>
        <begin position="573"/>
        <end position="622"/>
    </location>
</feature>
<dbReference type="InterPro" id="IPR052612">
    <property type="entry name" value="ANP_Clearance_Receptor"/>
</dbReference>
<dbReference type="PANTHER" id="PTHR44755">
    <property type="entry name" value="NATRIURETIC PEPTIDE RECEPTOR 3-RELATED"/>
    <property type="match status" value="1"/>
</dbReference>
<dbReference type="GO" id="GO:0017046">
    <property type="term" value="F:peptide hormone binding"/>
    <property type="evidence" value="ECO:0007669"/>
    <property type="project" value="TreeGrafter"/>
</dbReference>
<dbReference type="GO" id="GO:0004672">
    <property type="term" value="F:protein kinase activity"/>
    <property type="evidence" value="ECO:0007669"/>
    <property type="project" value="InterPro"/>
</dbReference>
<feature type="region of interest" description="Disordered" evidence="9">
    <location>
        <begin position="637"/>
        <end position="676"/>
    </location>
</feature>
<dbReference type="PROSITE" id="PS50011">
    <property type="entry name" value="PROTEIN_KINASE_DOM"/>
    <property type="match status" value="1"/>
</dbReference>
<keyword evidence="14" id="KW-1185">Reference proteome</keyword>
<comment type="subcellular location">
    <subcellularLocation>
        <location evidence="1">Membrane</location>
        <topology evidence="1">Single-pass type I membrane protein</topology>
    </subcellularLocation>
</comment>
<keyword evidence="2 10" id="KW-0812">Transmembrane</keyword>
<feature type="signal peptide" evidence="11">
    <location>
        <begin position="1"/>
        <end position="28"/>
    </location>
</feature>
<dbReference type="InterPro" id="IPR000719">
    <property type="entry name" value="Prot_kinase_dom"/>
</dbReference>
<dbReference type="InterPro" id="IPR001245">
    <property type="entry name" value="Ser-Thr/Tyr_kinase_cat_dom"/>
</dbReference>
<keyword evidence="8" id="KW-0325">Glycoprotein</keyword>
<keyword evidence="7" id="KW-0675">Receptor</keyword>
<dbReference type="GO" id="GO:0007165">
    <property type="term" value="P:signal transduction"/>
    <property type="evidence" value="ECO:0007669"/>
    <property type="project" value="TreeGrafter"/>
</dbReference>
<dbReference type="InterPro" id="IPR028082">
    <property type="entry name" value="Peripla_BP_I"/>
</dbReference>
<dbReference type="PANTHER" id="PTHR44755:SF9">
    <property type="entry name" value="PROTEIN CBG14864"/>
    <property type="match status" value="1"/>
</dbReference>
<dbReference type="InterPro" id="IPR011009">
    <property type="entry name" value="Kinase-like_dom_sf"/>
</dbReference>
<organism evidence="13 14">
    <name type="scientific">Pristionchus fissidentatus</name>
    <dbReference type="NCBI Taxonomy" id="1538716"/>
    <lineage>
        <taxon>Eukaryota</taxon>
        <taxon>Metazoa</taxon>
        <taxon>Ecdysozoa</taxon>
        <taxon>Nematoda</taxon>
        <taxon>Chromadorea</taxon>
        <taxon>Rhabditida</taxon>
        <taxon>Rhabditina</taxon>
        <taxon>Diplogasteromorpha</taxon>
        <taxon>Diplogasteroidea</taxon>
        <taxon>Neodiplogasteridae</taxon>
        <taxon>Pristionchus</taxon>
    </lineage>
</organism>
<dbReference type="GO" id="GO:0038023">
    <property type="term" value="F:signaling receptor activity"/>
    <property type="evidence" value="ECO:0007669"/>
    <property type="project" value="TreeGrafter"/>
</dbReference>
<dbReference type="EMBL" id="BTSY01000005">
    <property type="protein sequence ID" value="GMT26317.1"/>
    <property type="molecule type" value="Genomic_DNA"/>
</dbReference>
<evidence type="ECO:0000256" key="7">
    <source>
        <dbReference type="ARBA" id="ARBA00023170"/>
    </source>
</evidence>
<feature type="domain" description="Protein kinase" evidence="12">
    <location>
        <begin position="745"/>
        <end position="846"/>
    </location>
</feature>
<dbReference type="Pfam" id="PF01094">
    <property type="entry name" value="ANF_receptor"/>
    <property type="match status" value="1"/>
</dbReference>
<dbReference type="SUPFAM" id="SSF53822">
    <property type="entry name" value="Periplasmic binding protein-like I"/>
    <property type="match status" value="1"/>
</dbReference>
<protein>
    <recommendedName>
        <fullName evidence="12">Protein kinase domain-containing protein</fullName>
    </recommendedName>
</protein>
<feature type="compositionally biased region" description="Low complexity" evidence="9">
    <location>
        <begin position="695"/>
        <end position="704"/>
    </location>
</feature>
<dbReference type="AlphaFoldDB" id="A0AAV5W397"/>
<dbReference type="GO" id="GO:0005525">
    <property type="term" value="F:GTP binding"/>
    <property type="evidence" value="ECO:0007669"/>
    <property type="project" value="UniProtKB-KW"/>
</dbReference>
<keyword evidence="5" id="KW-0547">Nucleotide-binding</keyword>
<accession>A0AAV5W397</accession>
<dbReference type="SUPFAM" id="SSF56112">
    <property type="entry name" value="Protein kinase-like (PK-like)"/>
    <property type="match status" value="1"/>
</dbReference>
<feature type="compositionally biased region" description="Basic residues" evidence="9">
    <location>
        <begin position="577"/>
        <end position="588"/>
    </location>
</feature>
<evidence type="ECO:0000313" key="14">
    <source>
        <dbReference type="Proteomes" id="UP001432322"/>
    </source>
</evidence>
<dbReference type="InterPro" id="IPR001828">
    <property type="entry name" value="ANF_lig-bd_rcpt"/>
</dbReference>
<gene>
    <name evidence="13" type="ORF">PFISCL1PPCAC_17614</name>
</gene>
<evidence type="ECO:0000256" key="11">
    <source>
        <dbReference type="SAM" id="SignalP"/>
    </source>
</evidence>
<evidence type="ECO:0000256" key="5">
    <source>
        <dbReference type="ARBA" id="ARBA00023134"/>
    </source>
</evidence>
<evidence type="ECO:0000259" key="12">
    <source>
        <dbReference type="PROSITE" id="PS50011"/>
    </source>
</evidence>
<dbReference type="Pfam" id="PF07714">
    <property type="entry name" value="PK_Tyr_Ser-Thr"/>
    <property type="match status" value="1"/>
</dbReference>
<dbReference type="PRINTS" id="PR00255">
    <property type="entry name" value="NATPEPTIDER"/>
</dbReference>
<evidence type="ECO:0000256" key="4">
    <source>
        <dbReference type="ARBA" id="ARBA00022989"/>
    </source>
</evidence>
<keyword evidence="4 10" id="KW-1133">Transmembrane helix</keyword>
<evidence type="ECO:0000256" key="3">
    <source>
        <dbReference type="ARBA" id="ARBA00022729"/>
    </source>
</evidence>